<organism evidence="1 2">
    <name type="scientific">Thalassolituus pacificus</name>
    <dbReference type="NCBI Taxonomy" id="2975440"/>
    <lineage>
        <taxon>Bacteria</taxon>
        <taxon>Pseudomonadati</taxon>
        <taxon>Pseudomonadota</taxon>
        <taxon>Gammaproteobacteria</taxon>
        <taxon>Oceanospirillales</taxon>
        <taxon>Oceanospirillaceae</taxon>
        <taxon>Thalassolituus</taxon>
    </lineage>
</organism>
<dbReference type="Proteomes" id="UP001147830">
    <property type="component" value="Unassembled WGS sequence"/>
</dbReference>
<evidence type="ECO:0000313" key="2">
    <source>
        <dbReference type="Proteomes" id="UP001147830"/>
    </source>
</evidence>
<comment type="caution">
    <text evidence="1">The sequence shown here is derived from an EMBL/GenBank/DDBJ whole genome shotgun (WGS) entry which is preliminary data.</text>
</comment>
<reference evidence="1" key="2">
    <citation type="submission" date="2022-08" db="EMBL/GenBank/DDBJ databases">
        <authorList>
            <person name="Dong C."/>
        </authorList>
    </citation>
    <scope>NUCLEOTIDE SEQUENCE</scope>
    <source>
        <strain evidence="1">59MF3M-4</strain>
    </source>
</reference>
<protein>
    <submittedName>
        <fullName evidence="1">DUF4377 domain-containing protein</fullName>
    </submittedName>
</protein>
<accession>A0A9X2WDZ3</accession>
<sequence>MKTLWIPALVCLTLTGCPELGREWTDKEETLLVDYYKVQCDKDDSNLCFRVREKSTDSWKTADLPFTGFSSFAWGNRYSVTVNTSFNSSGKDSAYEFRSVETTTAVSSADEAFALTLYTRAGVLTPLDGANWSLGGETTFACNAFCAEIQNAVNAQYVLKLEFTASAGAVSLKSLICSASESDFKSECSGESTSKWTVAHFQSECGLAEEAMCLLYRVNSSDDWSLLTLSDDISNFTPVWGKQYDLTVVKTLSSGGSISKAVLKENDSNPDDKANSTYPFKFILRGSALAADNSGVIAGYDNTPDMNCNSNSLCTDLNNYISDDQWLLLKGYVDGEQIMLQEIFCHDDVLADFKECVADESDVTWAF</sequence>
<keyword evidence="2" id="KW-1185">Reference proteome</keyword>
<dbReference type="AlphaFoldDB" id="A0A9X2WDZ3"/>
<name>A0A9X2WDZ3_9GAMM</name>
<reference evidence="1" key="1">
    <citation type="journal article" date="2022" name="Front. Microbiol.">
        <title>Genome-based taxonomic rearrangement of Oceanobacter-related bacteria including the description of Thalassolituus hydrocarbonoclasticus sp. nov. and Thalassolituus pacificus sp. nov. and emended description of the genus Thalassolituus.</title>
        <authorList>
            <person name="Dong C."/>
            <person name="Wei L."/>
            <person name="Wang J."/>
            <person name="Lai Q."/>
            <person name="Huang Z."/>
            <person name="Shao Z."/>
        </authorList>
    </citation>
    <scope>NUCLEOTIDE SEQUENCE</scope>
    <source>
        <strain evidence="1">59MF3M-4</strain>
    </source>
</reference>
<dbReference type="PROSITE" id="PS51257">
    <property type="entry name" value="PROKAR_LIPOPROTEIN"/>
    <property type="match status" value="1"/>
</dbReference>
<dbReference type="RefSeq" id="WP_260974853.1">
    <property type="nucleotide sequence ID" value="NZ_JAOANI010000009.1"/>
</dbReference>
<gene>
    <name evidence="1" type="ORF">NYR02_02680</name>
</gene>
<evidence type="ECO:0000313" key="1">
    <source>
        <dbReference type="EMBL" id="MCT7357927.1"/>
    </source>
</evidence>
<proteinExistence type="predicted"/>
<dbReference type="EMBL" id="JAOANI010000009">
    <property type="protein sequence ID" value="MCT7357927.1"/>
    <property type="molecule type" value="Genomic_DNA"/>
</dbReference>